<feature type="transmembrane region" description="Helical" evidence="1">
    <location>
        <begin position="187"/>
        <end position="205"/>
    </location>
</feature>
<proteinExistence type="predicted"/>
<organism evidence="2 3">
    <name type="scientific">Flavobacterium zhoui</name>
    <dbReference type="NCBI Taxonomy" id="3230414"/>
    <lineage>
        <taxon>Bacteria</taxon>
        <taxon>Pseudomonadati</taxon>
        <taxon>Bacteroidota</taxon>
        <taxon>Flavobacteriia</taxon>
        <taxon>Flavobacteriales</taxon>
        <taxon>Flavobacteriaceae</taxon>
        <taxon>Flavobacterium</taxon>
    </lineage>
</organism>
<dbReference type="Proteomes" id="UP001600107">
    <property type="component" value="Unassembled WGS sequence"/>
</dbReference>
<evidence type="ECO:0000313" key="3">
    <source>
        <dbReference type="Proteomes" id="UP001600107"/>
    </source>
</evidence>
<reference evidence="2 3" key="1">
    <citation type="submission" date="2024-06" db="EMBL/GenBank/DDBJ databases">
        <title>Flavobacterium spp. isolated from glacier.</title>
        <authorList>
            <person name="Han D."/>
        </authorList>
    </citation>
    <scope>NUCLEOTIDE SEQUENCE [LARGE SCALE GENOMIC DNA]</scope>
    <source>
        <strain evidence="2 3">ZS1P70</strain>
    </source>
</reference>
<accession>A0ABW6I8W7</accession>
<evidence type="ECO:0000313" key="2">
    <source>
        <dbReference type="EMBL" id="MFE3872205.1"/>
    </source>
</evidence>
<keyword evidence="1" id="KW-1133">Transmembrane helix</keyword>
<dbReference type="RefSeq" id="WP_379852499.1">
    <property type="nucleotide sequence ID" value="NZ_JBHZPY010000012.1"/>
</dbReference>
<keyword evidence="1" id="KW-0812">Transmembrane</keyword>
<dbReference type="EMBL" id="JBHZPY010000012">
    <property type="protein sequence ID" value="MFE3872205.1"/>
    <property type="molecule type" value="Genomic_DNA"/>
</dbReference>
<evidence type="ECO:0000256" key="1">
    <source>
        <dbReference type="SAM" id="Phobius"/>
    </source>
</evidence>
<keyword evidence="1" id="KW-0472">Membrane</keyword>
<keyword evidence="3" id="KW-1185">Reference proteome</keyword>
<name>A0ABW6I8W7_9FLAO</name>
<protein>
    <submittedName>
        <fullName evidence="2">Uncharacterized protein</fullName>
    </submittedName>
</protein>
<sequence>MARTRQDRRNDFDDFYGTAKETFKAFRDNDPNAEKFERIYMLSVCPGSRAGGDNNRVVEVFWGSRPFETITLGNSWKALSEYGATLLFERDDSGFVIISIYPAGTENKKPIESSISLRLWIDPIRLKDKSFLKKQWNDLMAYMECTSLDGNPTLWQRLRISYLRNFKHLVIDNKWTPTKFSVSISRIRDLVVAACFSGAVLIYFVNITTKPKTTETDTQLKEVNKNLTNVSNKLDKIYIGNYELKMISITTDSIAVKTKEILKTIEKRKAK</sequence>
<comment type="caution">
    <text evidence="2">The sequence shown here is derived from an EMBL/GenBank/DDBJ whole genome shotgun (WGS) entry which is preliminary data.</text>
</comment>
<gene>
    <name evidence="2" type="ORF">ACFX5F_13330</name>
</gene>